<feature type="transmembrane region" description="Helical" evidence="6">
    <location>
        <begin position="305"/>
        <end position="325"/>
    </location>
</feature>
<dbReference type="STRING" id="1664694.A0A0N1H8Y1"/>
<keyword evidence="3 6" id="KW-1133">Transmembrane helix</keyword>
<feature type="transmembrane region" description="Helical" evidence="6">
    <location>
        <begin position="115"/>
        <end position="135"/>
    </location>
</feature>
<dbReference type="GeneID" id="28738944"/>
<evidence type="ECO:0000259" key="7">
    <source>
        <dbReference type="PROSITE" id="PS50261"/>
    </source>
</evidence>
<dbReference type="GO" id="GO:0007189">
    <property type="term" value="P:adenylate cyclase-activating G protein-coupled receptor signaling pathway"/>
    <property type="evidence" value="ECO:0007669"/>
    <property type="project" value="TreeGrafter"/>
</dbReference>
<feature type="transmembrane region" description="Helical" evidence="6">
    <location>
        <begin position="80"/>
        <end position="103"/>
    </location>
</feature>
<sequence>MVDHNTGIEIAERVSSVFSVLGAVLIITTFLYDNRFRKPVNRLVFYASWGNLFANVATLISREGIKRGIDGPLCQFQGFLIQWFMPADALWTFAMACNVYLTFFKQYDSISLRKLEWRYLAICYGLPLIPALTFLCIDTRARGKIYGSANLWCWITREWNGLRIGAFYGPVWIIILFDIFIYIKVGMIVFKWRKSLVSLGTRTNSKSQEHTYEPKITERPRYEINVSSAVPHSRSRSLTGNYRPNSISSTAPFSPSHTRNGSNEQRLSDQSTQVDTRVNTTISYQPSTTKGSPRVVDANRATLQYCYTSCLFLCALIITWVPSTINRLYTLVRPNEAVSPYGLDLSSALVLPLQGFWNMVIYIVTSWTACRALWKESTPEYSCFSDSSRRPSGHKLQHLGSTDFRSPGTTTAANTLPKDPFPLSPLDQTHFAKTEYGHGYNHSHSHSLSTDYAYNRQQQQRHQQAERPSSPPLSPLNAHPPAAPPRPSLATQTIMTSAPTLSPV</sequence>
<keyword evidence="4 6" id="KW-0472">Membrane</keyword>
<dbReference type="SUPFAM" id="SSF81321">
    <property type="entry name" value="Family A G protein-coupled receptor-like"/>
    <property type="match status" value="1"/>
</dbReference>
<feature type="region of interest" description="Disordered" evidence="5">
    <location>
        <begin position="384"/>
        <end position="424"/>
    </location>
</feature>
<dbReference type="VEuPathDB" id="FungiDB:AB675_6751"/>
<feature type="region of interest" description="Disordered" evidence="5">
    <location>
        <begin position="227"/>
        <end position="275"/>
    </location>
</feature>
<feature type="compositionally biased region" description="Polar residues" evidence="5">
    <location>
        <begin position="399"/>
        <end position="414"/>
    </location>
</feature>
<evidence type="ECO:0000256" key="5">
    <source>
        <dbReference type="SAM" id="MobiDB-lite"/>
    </source>
</evidence>
<dbReference type="Gene3D" id="1.20.1070.10">
    <property type="entry name" value="Rhodopsin 7-helix transmembrane proteins"/>
    <property type="match status" value="1"/>
</dbReference>
<feature type="transmembrane region" description="Helical" evidence="6">
    <location>
        <begin position="167"/>
        <end position="190"/>
    </location>
</feature>
<feature type="compositionally biased region" description="Polar residues" evidence="5">
    <location>
        <begin position="489"/>
        <end position="504"/>
    </location>
</feature>
<evidence type="ECO:0000256" key="4">
    <source>
        <dbReference type="ARBA" id="ARBA00023136"/>
    </source>
</evidence>
<evidence type="ECO:0000256" key="3">
    <source>
        <dbReference type="ARBA" id="ARBA00022989"/>
    </source>
</evidence>
<proteinExistence type="predicted"/>
<accession>A0A0N1H8Y1</accession>
<dbReference type="PROSITE" id="PS50261">
    <property type="entry name" value="G_PROTEIN_RECEP_F2_4"/>
    <property type="match status" value="1"/>
</dbReference>
<comment type="caution">
    <text evidence="8">The sequence shown here is derived from an EMBL/GenBank/DDBJ whole genome shotgun (WGS) entry which is preliminary data.</text>
</comment>
<evidence type="ECO:0000256" key="1">
    <source>
        <dbReference type="ARBA" id="ARBA00004141"/>
    </source>
</evidence>
<protein>
    <recommendedName>
        <fullName evidence="7">G-protein coupled receptors family 2 profile 2 domain-containing protein</fullName>
    </recommendedName>
</protein>
<reference evidence="8 9" key="1">
    <citation type="submission" date="2015-06" db="EMBL/GenBank/DDBJ databases">
        <title>Draft genome of the ant-associated black yeast Phialophora attae CBS 131958.</title>
        <authorList>
            <person name="Moreno L.F."/>
            <person name="Stielow B.J."/>
            <person name="de Hoog S."/>
            <person name="Vicente V.A."/>
            <person name="Weiss V.A."/>
            <person name="de Vries M."/>
            <person name="Cruz L.M."/>
            <person name="Souza E.M."/>
        </authorList>
    </citation>
    <scope>NUCLEOTIDE SEQUENCE [LARGE SCALE GENOMIC DNA]</scope>
    <source>
        <strain evidence="8 9">CBS 131958</strain>
    </source>
</reference>
<dbReference type="OrthoDB" id="18453at2759"/>
<feature type="transmembrane region" description="Helical" evidence="6">
    <location>
        <begin position="14"/>
        <end position="31"/>
    </location>
</feature>
<evidence type="ECO:0000256" key="6">
    <source>
        <dbReference type="SAM" id="Phobius"/>
    </source>
</evidence>
<keyword evidence="2 6" id="KW-0812">Transmembrane</keyword>
<dbReference type="RefSeq" id="XP_018003618.1">
    <property type="nucleotide sequence ID" value="XM_018147064.1"/>
</dbReference>
<dbReference type="EMBL" id="LFJN01000005">
    <property type="protein sequence ID" value="KPI43655.1"/>
    <property type="molecule type" value="Genomic_DNA"/>
</dbReference>
<dbReference type="GO" id="GO:0005886">
    <property type="term" value="C:plasma membrane"/>
    <property type="evidence" value="ECO:0007669"/>
    <property type="project" value="TreeGrafter"/>
</dbReference>
<organism evidence="8 9">
    <name type="scientific">Cyphellophora attinorum</name>
    <dbReference type="NCBI Taxonomy" id="1664694"/>
    <lineage>
        <taxon>Eukaryota</taxon>
        <taxon>Fungi</taxon>
        <taxon>Dikarya</taxon>
        <taxon>Ascomycota</taxon>
        <taxon>Pezizomycotina</taxon>
        <taxon>Eurotiomycetes</taxon>
        <taxon>Chaetothyriomycetidae</taxon>
        <taxon>Chaetothyriales</taxon>
        <taxon>Cyphellophoraceae</taxon>
        <taxon>Cyphellophora</taxon>
    </lineage>
</organism>
<feature type="region of interest" description="Disordered" evidence="5">
    <location>
        <begin position="455"/>
        <end position="504"/>
    </location>
</feature>
<evidence type="ECO:0000313" key="8">
    <source>
        <dbReference type="EMBL" id="KPI43655.1"/>
    </source>
</evidence>
<dbReference type="PANTHER" id="PTHR23112:SF0">
    <property type="entry name" value="TRANSMEMBRANE PROTEIN 116"/>
    <property type="match status" value="1"/>
</dbReference>
<comment type="subcellular location">
    <subcellularLocation>
        <location evidence="1">Membrane</location>
        <topology evidence="1">Multi-pass membrane protein</topology>
    </subcellularLocation>
</comment>
<dbReference type="GO" id="GO:0007166">
    <property type="term" value="P:cell surface receptor signaling pathway"/>
    <property type="evidence" value="ECO:0007669"/>
    <property type="project" value="InterPro"/>
</dbReference>
<evidence type="ECO:0000313" key="9">
    <source>
        <dbReference type="Proteomes" id="UP000038010"/>
    </source>
</evidence>
<feature type="transmembrane region" description="Helical" evidence="6">
    <location>
        <begin position="345"/>
        <end position="365"/>
    </location>
</feature>
<gene>
    <name evidence="8" type="ORF">AB675_6751</name>
</gene>
<dbReference type="InterPro" id="IPR017981">
    <property type="entry name" value="GPCR_2-like_7TM"/>
</dbReference>
<name>A0A0N1H8Y1_9EURO</name>
<dbReference type="PANTHER" id="PTHR23112">
    <property type="entry name" value="G PROTEIN-COUPLED RECEPTOR 157-RELATED"/>
    <property type="match status" value="1"/>
</dbReference>
<dbReference type="AlphaFoldDB" id="A0A0N1H8Y1"/>
<keyword evidence="9" id="KW-1185">Reference proteome</keyword>
<dbReference type="Pfam" id="PF05462">
    <property type="entry name" value="Dicty_CAR"/>
    <property type="match status" value="1"/>
</dbReference>
<feature type="transmembrane region" description="Helical" evidence="6">
    <location>
        <begin position="43"/>
        <end position="60"/>
    </location>
</feature>
<dbReference type="Proteomes" id="UP000038010">
    <property type="component" value="Unassembled WGS sequence"/>
</dbReference>
<feature type="domain" description="G-protein coupled receptors family 2 profile 2" evidence="7">
    <location>
        <begin position="8"/>
        <end position="203"/>
    </location>
</feature>
<evidence type="ECO:0000256" key="2">
    <source>
        <dbReference type="ARBA" id="ARBA00022692"/>
    </source>
</evidence>
<dbReference type="GO" id="GO:0004930">
    <property type="term" value="F:G protein-coupled receptor activity"/>
    <property type="evidence" value="ECO:0007669"/>
    <property type="project" value="TreeGrafter"/>
</dbReference>